<keyword evidence="5" id="KW-0547">Nucleotide-binding</keyword>
<dbReference type="InterPro" id="IPR005467">
    <property type="entry name" value="His_kinase_dom"/>
</dbReference>
<feature type="domain" description="Histidine kinase" evidence="9">
    <location>
        <begin position="144"/>
        <end position="358"/>
    </location>
</feature>
<dbReference type="PRINTS" id="PR00344">
    <property type="entry name" value="BCTRLSENSOR"/>
</dbReference>
<dbReference type="CDD" id="cd00082">
    <property type="entry name" value="HisKA"/>
    <property type="match status" value="1"/>
</dbReference>
<dbReference type="SMART" id="SM00387">
    <property type="entry name" value="HATPase_c"/>
    <property type="match status" value="1"/>
</dbReference>
<dbReference type="PANTHER" id="PTHR43065">
    <property type="entry name" value="SENSOR HISTIDINE KINASE"/>
    <property type="match status" value="1"/>
</dbReference>
<evidence type="ECO:0000313" key="11">
    <source>
        <dbReference type="Proteomes" id="UP000094849"/>
    </source>
</evidence>
<comment type="caution">
    <text evidence="10">The sequence shown here is derived from an EMBL/GenBank/DDBJ whole genome shotgun (WGS) entry which is preliminary data.</text>
</comment>
<keyword evidence="8" id="KW-0902">Two-component regulatory system</keyword>
<dbReference type="InterPro" id="IPR036890">
    <property type="entry name" value="HATPase_C_sf"/>
</dbReference>
<dbReference type="InterPro" id="IPR004358">
    <property type="entry name" value="Sig_transdc_His_kin-like_C"/>
</dbReference>
<evidence type="ECO:0000256" key="6">
    <source>
        <dbReference type="ARBA" id="ARBA00022777"/>
    </source>
</evidence>
<reference evidence="10 11" key="1">
    <citation type="submission" date="2016-03" db="EMBL/GenBank/DDBJ databases">
        <title>Chemosynthetic sulphur-oxidizing symbionts of marine invertebrate animals are capable of nitrogen fixation.</title>
        <authorList>
            <person name="Petersen J.M."/>
            <person name="Kemper A."/>
            <person name="Gruber-Vodicka H."/>
            <person name="Cardini U."/>
            <person name="Geest Mvander."/>
            <person name="Kleiner M."/>
            <person name="Bulgheresi S."/>
            <person name="Fussmann M."/>
            <person name="Herbold C."/>
            <person name="Seah B.K.B."/>
            <person name="Antony C.Paul."/>
            <person name="Liu D."/>
            <person name="Belitz A."/>
            <person name="Weber M."/>
        </authorList>
    </citation>
    <scope>NUCLEOTIDE SEQUENCE [LARGE SCALE GENOMIC DNA]</scope>
    <source>
        <strain evidence="10">G_D</strain>
    </source>
</reference>
<dbReference type="SUPFAM" id="SSF47384">
    <property type="entry name" value="Homodimeric domain of signal transducing histidine kinase"/>
    <property type="match status" value="1"/>
</dbReference>
<dbReference type="GO" id="GO:0000155">
    <property type="term" value="F:phosphorelay sensor kinase activity"/>
    <property type="evidence" value="ECO:0007669"/>
    <property type="project" value="InterPro"/>
</dbReference>
<evidence type="ECO:0000259" key="9">
    <source>
        <dbReference type="PROSITE" id="PS50109"/>
    </source>
</evidence>
<dbReference type="RefSeq" id="WP_069024631.1">
    <property type="nucleotide sequence ID" value="NZ_LVJZ01000003.1"/>
</dbReference>
<dbReference type="STRING" id="1818881.A3196_14100"/>
<dbReference type="EMBL" id="LVJZ01000003">
    <property type="protein sequence ID" value="ODB97788.1"/>
    <property type="molecule type" value="Genomic_DNA"/>
</dbReference>
<dbReference type="AlphaFoldDB" id="A0A1E2USM7"/>
<evidence type="ECO:0000256" key="7">
    <source>
        <dbReference type="ARBA" id="ARBA00022840"/>
    </source>
</evidence>
<evidence type="ECO:0000256" key="5">
    <source>
        <dbReference type="ARBA" id="ARBA00022741"/>
    </source>
</evidence>
<evidence type="ECO:0000313" key="10">
    <source>
        <dbReference type="EMBL" id="ODB97788.1"/>
    </source>
</evidence>
<name>A0A1E2USM7_9GAMM</name>
<gene>
    <name evidence="10" type="ORF">A3196_14100</name>
</gene>
<dbReference type="Gene3D" id="3.30.565.10">
    <property type="entry name" value="Histidine kinase-like ATPase, C-terminal domain"/>
    <property type="match status" value="1"/>
</dbReference>
<keyword evidence="4" id="KW-0808">Transferase</keyword>
<organism evidence="10 11">
    <name type="scientific">Candidatus Thiodiazotropha endoloripes</name>
    <dbReference type="NCBI Taxonomy" id="1818881"/>
    <lineage>
        <taxon>Bacteria</taxon>
        <taxon>Pseudomonadati</taxon>
        <taxon>Pseudomonadota</taxon>
        <taxon>Gammaproteobacteria</taxon>
        <taxon>Chromatiales</taxon>
        <taxon>Sedimenticolaceae</taxon>
        <taxon>Candidatus Thiodiazotropha</taxon>
    </lineage>
</organism>
<keyword evidence="7" id="KW-0067">ATP-binding</keyword>
<dbReference type="SUPFAM" id="SSF55874">
    <property type="entry name" value="ATPase domain of HSP90 chaperone/DNA topoisomerase II/histidine kinase"/>
    <property type="match status" value="1"/>
</dbReference>
<keyword evidence="3" id="KW-0597">Phosphoprotein</keyword>
<dbReference type="GO" id="GO:0005524">
    <property type="term" value="F:ATP binding"/>
    <property type="evidence" value="ECO:0007669"/>
    <property type="project" value="UniProtKB-KW"/>
</dbReference>
<proteinExistence type="predicted"/>
<dbReference type="Pfam" id="PF02518">
    <property type="entry name" value="HATPase_c"/>
    <property type="match status" value="1"/>
</dbReference>
<comment type="catalytic activity">
    <reaction evidence="1">
        <text>ATP + protein L-histidine = ADP + protein N-phospho-L-histidine.</text>
        <dbReference type="EC" id="2.7.13.3"/>
    </reaction>
</comment>
<dbReference type="InterPro" id="IPR003594">
    <property type="entry name" value="HATPase_dom"/>
</dbReference>
<dbReference type="EC" id="2.7.13.3" evidence="2"/>
<keyword evidence="6" id="KW-0418">Kinase</keyword>
<evidence type="ECO:0000256" key="3">
    <source>
        <dbReference type="ARBA" id="ARBA00022553"/>
    </source>
</evidence>
<evidence type="ECO:0000256" key="8">
    <source>
        <dbReference type="ARBA" id="ARBA00023012"/>
    </source>
</evidence>
<evidence type="ECO:0000256" key="4">
    <source>
        <dbReference type="ARBA" id="ARBA00022679"/>
    </source>
</evidence>
<evidence type="ECO:0000256" key="1">
    <source>
        <dbReference type="ARBA" id="ARBA00000085"/>
    </source>
</evidence>
<dbReference type="InterPro" id="IPR036097">
    <property type="entry name" value="HisK_dim/P_sf"/>
</dbReference>
<dbReference type="Proteomes" id="UP000094849">
    <property type="component" value="Unassembled WGS sequence"/>
</dbReference>
<dbReference type="Gene3D" id="1.10.287.130">
    <property type="match status" value="1"/>
</dbReference>
<keyword evidence="11" id="KW-1185">Reference proteome</keyword>
<dbReference type="SMR" id="A0A1E2USM7"/>
<accession>A0A1E2USM7</accession>
<protein>
    <recommendedName>
        <fullName evidence="2">histidine kinase</fullName>
        <ecNumber evidence="2">2.7.13.3</ecNumber>
    </recommendedName>
</protein>
<sequence length="358" mass="40838">MSKQQRICCNNMEIFEILDLIDPILVFDKITQRVLWISNKFKTIENRILVGDDLASVSCYLTNNTTDNRNLITSINETEFNRHHLFKTNGEEYDIEIQSIDKSKIALRLVSLQVSMLAHSRYLEDREKLLFTSRSITVSEMASTLAHELNQPIGALSNLLYGIKTRLENGVYNSEVEDALIKSLEQIKYTSDIITRIRDFTHSRQPTLSSVKINTLVDKCISLMDWEMKNTNVEFNYLYETENISVFGDEVMLQQVIINLIRNGIDAGVAKNNKKTTIDINTSLKNNYIEILIKDNGKGMNKMEEDCIFIPFASNKSSGMGIGLNICRSFIELHKGKLWLSQNSDAGCTSHIMLPLMS</sequence>
<dbReference type="PANTHER" id="PTHR43065:SF10">
    <property type="entry name" value="PEROXIDE STRESS-ACTIVATED HISTIDINE KINASE MAK3"/>
    <property type="match status" value="1"/>
</dbReference>
<evidence type="ECO:0000256" key="2">
    <source>
        <dbReference type="ARBA" id="ARBA00012438"/>
    </source>
</evidence>
<dbReference type="PROSITE" id="PS50109">
    <property type="entry name" value="HIS_KIN"/>
    <property type="match status" value="1"/>
</dbReference>
<dbReference type="InterPro" id="IPR003661">
    <property type="entry name" value="HisK_dim/P_dom"/>
</dbReference>